<evidence type="ECO:0000313" key="4">
    <source>
        <dbReference type="Proteomes" id="UP000093903"/>
    </source>
</evidence>
<feature type="region of interest" description="Disordered" evidence="1">
    <location>
        <begin position="1"/>
        <end position="25"/>
    </location>
</feature>
<evidence type="ECO:0000259" key="2">
    <source>
        <dbReference type="Pfam" id="PF05685"/>
    </source>
</evidence>
<feature type="region of interest" description="Disordered" evidence="1">
    <location>
        <begin position="134"/>
        <end position="153"/>
    </location>
</feature>
<evidence type="ECO:0000256" key="1">
    <source>
        <dbReference type="SAM" id="MobiDB-lite"/>
    </source>
</evidence>
<dbReference type="AlphaFoldDB" id="A0A853MF22"/>
<reference evidence="3 4" key="1">
    <citation type="submission" date="2016-05" db="EMBL/GenBank/DDBJ databases">
        <title>First complete genome of the cyanobacterium Cylindrospermopsis raciborskii CS505, containing a circular chromosome and a single extrachromosomal element.</title>
        <authorList>
            <person name="Fuentes J."/>
            <person name="Tamames J."/>
            <person name="Allen E."/>
            <person name="Plominski A."/>
            <person name="Vasquez M."/>
        </authorList>
    </citation>
    <scope>NUCLEOTIDE SEQUENCE [LARGE SCALE GENOMIC DNA]</scope>
    <source>
        <strain evidence="3 4">CS505</strain>
    </source>
</reference>
<sequence>MNPVPPLTVPQSSTTTQNVTLPEEPLDLPDHTQLPDSNDDFVKNFQEHPQSIILTTSIEPLLKKIHPNGDYCIGQDSGIYWRFTEPPEKGVEAPDWFYVPGVPSRLNGQLRRSYVLWKEKVPPFIVIEFASKNGKEEKDSSPPPEGDEIDPETGKLKKAGKFWVYEQAVKIPYYAIFNGFKGTLEVYHLERKRYKEIKANRRGHYAIPEMGIELGILYDNQKPPTPWLRWWDNKGNLLLTGNELAEQAEAIAIRERLAKEQAETIASQERLAKEQEREAKEQAETIASQERLAKEQEREAKERAEEIASQERMAKERAETIASQERLAKERAETIASQERLAKERAETIASQERMAKEQERQQKEKLAAYLRSLGIDPEKI</sequence>
<dbReference type="Pfam" id="PF05685">
    <property type="entry name" value="Uma2"/>
    <property type="match status" value="1"/>
</dbReference>
<feature type="compositionally biased region" description="Polar residues" evidence="1">
    <location>
        <begin position="9"/>
        <end position="20"/>
    </location>
</feature>
<accession>A0A853MF22</accession>
<proteinExistence type="predicted"/>
<feature type="region of interest" description="Disordered" evidence="1">
    <location>
        <begin position="270"/>
        <end position="326"/>
    </location>
</feature>
<name>A0A853MF22_9CYAN</name>
<feature type="domain" description="Putative restriction endonuclease" evidence="2">
    <location>
        <begin position="50"/>
        <end position="215"/>
    </location>
</feature>
<feature type="compositionally biased region" description="Basic and acidic residues" evidence="1">
    <location>
        <begin position="291"/>
        <end position="306"/>
    </location>
</feature>
<organism evidence="3 4">
    <name type="scientific">Cylindrospermopsis raciborskii CS-505</name>
    <dbReference type="NCBI Taxonomy" id="533240"/>
    <lineage>
        <taxon>Bacteria</taxon>
        <taxon>Bacillati</taxon>
        <taxon>Cyanobacteriota</taxon>
        <taxon>Cyanophyceae</taxon>
        <taxon>Nostocales</taxon>
        <taxon>Aphanizomenonaceae</taxon>
        <taxon>Cylindrospermopsis</taxon>
    </lineage>
</organism>
<dbReference type="Proteomes" id="UP000093903">
    <property type="component" value="Unassembled WGS sequence"/>
</dbReference>
<dbReference type="EMBL" id="LYXA01000001">
    <property type="protein sequence ID" value="OBU76074.1"/>
    <property type="molecule type" value="Genomic_DNA"/>
</dbReference>
<feature type="compositionally biased region" description="Basic and acidic residues" evidence="1">
    <location>
        <begin position="270"/>
        <end position="283"/>
    </location>
</feature>
<protein>
    <recommendedName>
        <fullName evidence="2">Putative restriction endonuclease domain-containing protein</fullName>
    </recommendedName>
</protein>
<dbReference type="PANTHER" id="PTHR33352:SF3">
    <property type="entry name" value="SLR1612 PROTEIN"/>
    <property type="match status" value="1"/>
</dbReference>
<comment type="caution">
    <text evidence="3">The sequence shown here is derived from an EMBL/GenBank/DDBJ whole genome shotgun (WGS) entry which is preliminary data.</text>
</comment>
<gene>
    <name evidence="3" type="ORF">A9P98_06870</name>
</gene>
<evidence type="ECO:0000313" key="3">
    <source>
        <dbReference type="EMBL" id="OBU76074.1"/>
    </source>
</evidence>
<dbReference type="InterPro" id="IPR008538">
    <property type="entry name" value="Uma2"/>
</dbReference>
<dbReference type="PANTHER" id="PTHR33352">
    <property type="entry name" value="SLR1095 PROTEIN"/>
    <property type="match status" value="1"/>
</dbReference>